<feature type="transmembrane region" description="Helical" evidence="11">
    <location>
        <begin position="209"/>
        <end position="230"/>
    </location>
</feature>
<dbReference type="GO" id="GO:0006508">
    <property type="term" value="P:proteolysis"/>
    <property type="evidence" value="ECO:0007669"/>
    <property type="project" value="InterPro"/>
</dbReference>
<evidence type="ECO:0000313" key="15">
    <source>
        <dbReference type="EMBL" id="RHL44828.1"/>
    </source>
</evidence>
<feature type="transmembrane region" description="Helical" evidence="11">
    <location>
        <begin position="286"/>
        <end position="307"/>
    </location>
</feature>
<dbReference type="Gene3D" id="3.90.70.10">
    <property type="entry name" value="Cysteine proteinases"/>
    <property type="match status" value="1"/>
</dbReference>
<evidence type="ECO:0000256" key="11">
    <source>
        <dbReference type="SAM" id="Phobius"/>
    </source>
</evidence>
<dbReference type="Proteomes" id="UP000285897">
    <property type="component" value="Unassembled WGS sequence"/>
</dbReference>
<keyword evidence="6" id="KW-0378">Hydrolase</keyword>
<keyword evidence="3" id="KW-1003">Cell membrane</keyword>
<feature type="domain" description="Peptidase C39" evidence="14">
    <location>
        <begin position="12"/>
        <end position="136"/>
    </location>
</feature>
<dbReference type="SUPFAM" id="SSF90123">
    <property type="entry name" value="ABC transporter transmembrane region"/>
    <property type="match status" value="1"/>
</dbReference>
<keyword evidence="7" id="KW-0788">Thiol protease</keyword>
<dbReference type="GO" id="GO:0005524">
    <property type="term" value="F:ATP binding"/>
    <property type="evidence" value="ECO:0007669"/>
    <property type="project" value="UniProtKB-KW"/>
</dbReference>
<gene>
    <name evidence="15" type="ORF">DW021_13345</name>
</gene>
<dbReference type="Gene3D" id="3.40.50.300">
    <property type="entry name" value="P-loop containing nucleotide triphosphate hydrolases"/>
    <property type="match status" value="1"/>
</dbReference>
<evidence type="ECO:0000256" key="5">
    <source>
        <dbReference type="ARBA" id="ARBA00022741"/>
    </source>
</evidence>
<dbReference type="AlphaFoldDB" id="A0A415L8Q9"/>
<evidence type="ECO:0000256" key="2">
    <source>
        <dbReference type="ARBA" id="ARBA00022448"/>
    </source>
</evidence>
<feature type="transmembrane region" description="Helical" evidence="11">
    <location>
        <begin position="313"/>
        <end position="333"/>
    </location>
</feature>
<name>A0A415L8Q9_9FIRM</name>
<evidence type="ECO:0000259" key="13">
    <source>
        <dbReference type="PROSITE" id="PS50929"/>
    </source>
</evidence>
<dbReference type="CDD" id="cd18570">
    <property type="entry name" value="ABC_6TM_PCAT1_LagD_like"/>
    <property type="match status" value="1"/>
</dbReference>
<evidence type="ECO:0000256" key="3">
    <source>
        <dbReference type="ARBA" id="ARBA00022475"/>
    </source>
</evidence>
<evidence type="ECO:0000256" key="1">
    <source>
        <dbReference type="ARBA" id="ARBA00004651"/>
    </source>
</evidence>
<protein>
    <submittedName>
        <fullName evidence="15">Peptidase domain-containing ABC transporter</fullName>
    </submittedName>
</protein>
<keyword evidence="4 11" id="KW-0812">Transmembrane</keyword>
<proteinExistence type="predicted"/>
<evidence type="ECO:0000256" key="10">
    <source>
        <dbReference type="ARBA" id="ARBA00023136"/>
    </source>
</evidence>
<comment type="caution">
    <text evidence="15">The sequence shown here is derived from an EMBL/GenBank/DDBJ whole genome shotgun (WGS) entry which is preliminary data.</text>
</comment>
<dbReference type="InterPro" id="IPR027417">
    <property type="entry name" value="P-loop_NTPase"/>
</dbReference>
<dbReference type="InterPro" id="IPR011527">
    <property type="entry name" value="ABC1_TM_dom"/>
</dbReference>
<dbReference type="SMART" id="SM00382">
    <property type="entry name" value="AAA"/>
    <property type="match status" value="1"/>
</dbReference>
<evidence type="ECO:0000256" key="7">
    <source>
        <dbReference type="ARBA" id="ARBA00022807"/>
    </source>
</evidence>
<dbReference type="PANTHER" id="PTHR43394:SF1">
    <property type="entry name" value="ATP-BINDING CASSETTE SUB-FAMILY B MEMBER 10, MITOCHONDRIAL"/>
    <property type="match status" value="1"/>
</dbReference>
<dbReference type="GO" id="GO:0016887">
    <property type="term" value="F:ATP hydrolysis activity"/>
    <property type="evidence" value="ECO:0007669"/>
    <property type="project" value="InterPro"/>
</dbReference>
<dbReference type="InterPro" id="IPR003439">
    <property type="entry name" value="ABC_transporter-like_ATP-bd"/>
</dbReference>
<organism evidence="15 16">
    <name type="scientific">Blautia obeum</name>
    <dbReference type="NCBI Taxonomy" id="40520"/>
    <lineage>
        <taxon>Bacteria</taxon>
        <taxon>Bacillati</taxon>
        <taxon>Bacillota</taxon>
        <taxon>Clostridia</taxon>
        <taxon>Lachnospirales</taxon>
        <taxon>Lachnospiraceae</taxon>
        <taxon>Blautia</taxon>
    </lineage>
</organism>
<dbReference type="Pfam" id="PF00664">
    <property type="entry name" value="ABC_membrane"/>
    <property type="match status" value="1"/>
</dbReference>
<dbReference type="Pfam" id="PF03412">
    <property type="entry name" value="Peptidase_C39"/>
    <property type="match status" value="1"/>
</dbReference>
<dbReference type="GO" id="GO:0005886">
    <property type="term" value="C:plasma membrane"/>
    <property type="evidence" value="ECO:0007669"/>
    <property type="project" value="UniProtKB-SubCell"/>
</dbReference>
<dbReference type="InterPro" id="IPR036640">
    <property type="entry name" value="ABC1_TM_sf"/>
</dbReference>
<dbReference type="InterPro" id="IPR005074">
    <property type="entry name" value="Peptidase_C39"/>
</dbReference>
<sequence>MDDSMKYRCIKQYDSMDCAAACLASIAWYYGKKIPILEISEALETSKEGTSVWDVCRISEKLGLFASAYKKNIDFKEKELEVPCVAHVYQEDGLAHFIIIYKIKKNSVVIADPAVGIIEVDRKKFFNSEYGEDSPYFWTGVIILFQTTEEFYKKKEGMRIAENKFIELVKKEWKRTIYIILFSAISMAISIVSSFYFGTLIDTVIPNRLIYSLIFMTLMVILMLLIKTIVDWGRAKLSLDISKSFNLELSLKYYKHLLDLQVMSIEKRKNGEFISRFQDVIRVQEALVSSILVLPIDALFIIAVSIILCVLNIKIFAVVVVMCFLYTLVMVGFRKYYSVLNSEEMSREARVTSHLIDSIEGILTVKAYTYNKTIFNNGKKKIERWQDTILNLGSTENLQSAIKVLIGGMGEIIVLCIGALEIIGNNLSIGELVTYNILIGYLLTPVKDIVNLQPLYHSAHVAMERLESVLRIKVEKTKEGIEPFEFDEEIELKDVDFHFVSGKNILNNINIKIRKGDNVAIIGETGSGKTSLAKLFMEFYSPDKGHIYVDGAELQNFEVQEIRKAVVYVSQEDFLFTASVRENLKMGNEEISDEEMIEISRKMGVHQFVSKMERAYDSVLEERGKNLSKGQRQKLSLTRAILRHPKILILDEATSNMDSISEREILNYIKGIRDITLILISHRINVIADSDCIYVLQKGNIVARGTDKQLKEQCKLYRQLYGEEEK</sequence>
<dbReference type="GO" id="GO:0008234">
    <property type="term" value="F:cysteine-type peptidase activity"/>
    <property type="evidence" value="ECO:0007669"/>
    <property type="project" value="UniProtKB-KW"/>
</dbReference>
<dbReference type="InterPro" id="IPR039421">
    <property type="entry name" value="Type_1_exporter"/>
</dbReference>
<keyword evidence="10 11" id="KW-0472">Membrane</keyword>
<keyword evidence="8" id="KW-0067">ATP-binding</keyword>
<keyword evidence="7" id="KW-0645">Protease</keyword>
<dbReference type="CDD" id="cd02418">
    <property type="entry name" value="Peptidase_C39B"/>
    <property type="match status" value="1"/>
</dbReference>
<accession>A0A415L8Q9</accession>
<dbReference type="SUPFAM" id="SSF52540">
    <property type="entry name" value="P-loop containing nucleoside triphosphate hydrolases"/>
    <property type="match status" value="1"/>
</dbReference>
<evidence type="ECO:0000256" key="4">
    <source>
        <dbReference type="ARBA" id="ARBA00022692"/>
    </source>
</evidence>
<evidence type="ECO:0000256" key="9">
    <source>
        <dbReference type="ARBA" id="ARBA00022989"/>
    </source>
</evidence>
<keyword evidence="2" id="KW-0813">Transport</keyword>
<dbReference type="Pfam" id="PF00005">
    <property type="entry name" value="ABC_tran"/>
    <property type="match status" value="1"/>
</dbReference>
<dbReference type="GO" id="GO:0015421">
    <property type="term" value="F:ABC-type oligopeptide transporter activity"/>
    <property type="evidence" value="ECO:0007669"/>
    <property type="project" value="TreeGrafter"/>
</dbReference>
<dbReference type="PANTHER" id="PTHR43394">
    <property type="entry name" value="ATP-DEPENDENT PERMEASE MDL1, MITOCHONDRIAL"/>
    <property type="match status" value="1"/>
</dbReference>
<dbReference type="PROSITE" id="PS50929">
    <property type="entry name" value="ABC_TM1F"/>
    <property type="match status" value="1"/>
</dbReference>
<evidence type="ECO:0000313" key="16">
    <source>
        <dbReference type="Proteomes" id="UP000285897"/>
    </source>
</evidence>
<evidence type="ECO:0000256" key="8">
    <source>
        <dbReference type="ARBA" id="ARBA00022840"/>
    </source>
</evidence>
<dbReference type="RefSeq" id="WP_117851393.1">
    <property type="nucleotide sequence ID" value="NZ_JAJCJV010000024.1"/>
</dbReference>
<dbReference type="PROSITE" id="PS50893">
    <property type="entry name" value="ABC_TRANSPORTER_2"/>
    <property type="match status" value="1"/>
</dbReference>
<feature type="domain" description="ABC transmembrane type-1" evidence="13">
    <location>
        <begin position="179"/>
        <end position="458"/>
    </location>
</feature>
<dbReference type="FunFam" id="3.40.50.300:FF:000299">
    <property type="entry name" value="ABC transporter ATP-binding protein/permease"/>
    <property type="match status" value="1"/>
</dbReference>
<evidence type="ECO:0000259" key="14">
    <source>
        <dbReference type="PROSITE" id="PS50990"/>
    </source>
</evidence>
<evidence type="ECO:0000259" key="12">
    <source>
        <dbReference type="PROSITE" id="PS50893"/>
    </source>
</evidence>
<reference evidence="15 16" key="1">
    <citation type="submission" date="2018-08" db="EMBL/GenBank/DDBJ databases">
        <title>A genome reference for cultivated species of the human gut microbiota.</title>
        <authorList>
            <person name="Zou Y."/>
            <person name="Xue W."/>
            <person name="Luo G."/>
        </authorList>
    </citation>
    <scope>NUCLEOTIDE SEQUENCE [LARGE SCALE GENOMIC DNA]</scope>
    <source>
        <strain evidence="15 16">AF37-6AC</strain>
    </source>
</reference>
<keyword evidence="9 11" id="KW-1133">Transmembrane helix</keyword>
<dbReference type="PROSITE" id="PS50990">
    <property type="entry name" value="PEPTIDASE_C39"/>
    <property type="match status" value="1"/>
</dbReference>
<comment type="subcellular location">
    <subcellularLocation>
        <location evidence="1">Cell membrane</location>
        <topology evidence="1">Multi-pass membrane protein</topology>
    </subcellularLocation>
</comment>
<dbReference type="Gene3D" id="1.20.1560.10">
    <property type="entry name" value="ABC transporter type 1, transmembrane domain"/>
    <property type="match status" value="1"/>
</dbReference>
<dbReference type="EMBL" id="QROS01000011">
    <property type="protein sequence ID" value="RHL44828.1"/>
    <property type="molecule type" value="Genomic_DNA"/>
</dbReference>
<feature type="transmembrane region" description="Helical" evidence="11">
    <location>
        <begin position="177"/>
        <end position="197"/>
    </location>
</feature>
<dbReference type="InterPro" id="IPR003593">
    <property type="entry name" value="AAA+_ATPase"/>
</dbReference>
<keyword evidence="5" id="KW-0547">Nucleotide-binding</keyword>
<feature type="domain" description="ABC transporter" evidence="12">
    <location>
        <begin position="490"/>
        <end position="723"/>
    </location>
</feature>
<evidence type="ECO:0000256" key="6">
    <source>
        <dbReference type="ARBA" id="ARBA00022801"/>
    </source>
</evidence>